<dbReference type="KEGG" id="mci:Mesci_2774"/>
<dbReference type="InterPro" id="IPR043836">
    <property type="entry name" value="DHp"/>
</dbReference>
<dbReference type="PROSITE" id="PS50109">
    <property type="entry name" value="HIS_KIN"/>
    <property type="match status" value="1"/>
</dbReference>
<dbReference type="Pfam" id="PF13589">
    <property type="entry name" value="HATPase_c_3"/>
    <property type="match status" value="1"/>
</dbReference>
<dbReference type="eggNOG" id="COG0323">
    <property type="taxonomic scope" value="Bacteria"/>
</dbReference>
<sequence>MISNLAFQTKARTVDHLGREQIADCPTAISEIWKNAFDAYAKNVALDIYDGNEPTAVISDDGHGMNRREFEERWLVVGTESKATVDHTPFLDRNGLRLRARQGQKGIGRLSCANLGPVLLLVSKRRSQPFVAALLDWRLFENPFINLGDVYIPVTEFEKKEELLSILPELGQGLAQNVTGGEDDLRKARLTAAWRAYDQLYETEHATGVTNRLGPPSEEILSTITSISFGERHLAQWPVWSGDSDHGTALMVARINYDLRVELDETVADSSARAARERFFETLSSFVDPFLDPTERGSAASQLEFSYFVRAWDGPTPRLIVGSEKQFDRRLLDGMEHQLVGTVDSGGVFTGRVKAFGKWVTEPCVIDPPKDLAIPRRADTEVGPFELYIASMEFQASNTTLPRMEFQRFQELAERYSGFMMFRDGLRVLPYGRTDNDFFEIESRRSKNAGREFWNHRQMFGRLAIRRDANSNLKDKAGREGLLDNRAAKTLKVLVSNILRLSARRYFGSDSDIREEVLPQIKASNKAEKASEARNKLRQRQRREFRTKLQTASTELPRFNKEVEAFAQSLSIRSENEIGAAQQQLEIFREKTSDLRLPGAPKSLGPLEETYSAYRDNMRTTTALLTAIATDLDEQIERISPAQPRVLLERQIARNAAQIHHRIQQWKRSIDALQRGEFERIRELINYRNKHFHNEASPLLARFDRGELTYSATSKLLDKMKEDTDLENSEIFGPYVGALESLKESIDLQHLASFGMEELSDLRVELERLNSLAQLGIAVEIVGHELQAYDDIIGSALRRLPDEVRNSKAVQDIEFGYDGLTDQLRFLSPLRLAGQRIQRWITGAEIGDYLSEFFKLNLAKNKITLDVSAKFRSLRIYDQQSRLYPVFINLLNNSIYWVGTASEGERRILIDVIGDEVVISDSGPGVDPEDVGSLFSLFFTKKARGGRGVGLYLARANLAAGGHRIRYEPAVAEMPLKGANFLISFRGVEFDGR</sequence>
<dbReference type="RefSeq" id="WP_013530591.1">
    <property type="nucleotide sequence ID" value="NC_014923.1"/>
</dbReference>
<dbReference type="PATRIC" id="fig|765698.3.peg.3255"/>
<dbReference type="Gene3D" id="3.30.565.10">
    <property type="entry name" value="Histidine kinase-like ATPase, C-terminal domain"/>
    <property type="match status" value="2"/>
</dbReference>
<dbReference type="Pfam" id="PF19191">
    <property type="entry name" value="HEF_HK"/>
    <property type="match status" value="1"/>
</dbReference>
<feature type="domain" description="Histidine kinase" evidence="1">
    <location>
        <begin position="862"/>
        <end position="989"/>
    </location>
</feature>
<dbReference type="InterPro" id="IPR003594">
    <property type="entry name" value="HATPase_dom"/>
</dbReference>
<dbReference type="OrthoDB" id="9816482at2"/>
<dbReference type="InterPro" id="IPR005467">
    <property type="entry name" value="His_kinase_dom"/>
</dbReference>
<dbReference type="SUPFAM" id="SSF55874">
    <property type="entry name" value="ATPase domain of HSP90 chaperone/DNA topoisomerase II/histidine kinase"/>
    <property type="match status" value="2"/>
</dbReference>
<dbReference type="GO" id="GO:0005524">
    <property type="term" value="F:ATP binding"/>
    <property type="evidence" value="ECO:0007669"/>
    <property type="project" value="UniProtKB-KW"/>
</dbReference>
<evidence type="ECO:0000313" key="3">
    <source>
        <dbReference type="Proteomes" id="UP000007471"/>
    </source>
</evidence>
<dbReference type="Proteomes" id="UP000007471">
    <property type="component" value="Chromosome"/>
</dbReference>
<dbReference type="AlphaFoldDB" id="E8T9T6"/>
<dbReference type="Pfam" id="PF02518">
    <property type="entry name" value="HATPase_c"/>
    <property type="match status" value="1"/>
</dbReference>
<accession>E8T9T6</accession>
<reference evidence="3" key="1">
    <citation type="submission" date="2011-01" db="EMBL/GenBank/DDBJ databases">
        <title>Complete sequence of chromosome of Mesorhizobium ciceri bv. biserrulae WSM1271.</title>
        <authorList>
            <person name="Lucas S."/>
            <person name="Copeland A."/>
            <person name="Lapidus A."/>
            <person name="Cheng J.-F."/>
            <person name="Goodwin L."/>
            <person name="Pitluck S."/>
            <person name="Teshima H."/>
            <person name="Detter J.C."/>
            <person name="Han C."/>
            <person name="Tapia R."/>
            <person name="Land M."/>
            <person name="Hauser L."/>
            <person name="Kyrpides N."/>
            <person name="Ivanova N."/>
            <person name="Nandasena K."/>
            <person name="Reeve W.G."/>
            <person name="Howieson J.G."/>
            <person name="O'Hara G."/>
            <person name="Tiwari R.P."/>
            <person name="Woyke T."/>
        </authorList>
    </citation>
    <scope>NUCLEOTIDE SEQUENCE [LARGE SCALE GENOMIC DNA]</scope>
    <source>
        <strain evidence="3">HAMBI 2942 / LMG 23838 / WSM1271</strain>
    </source>
</reference>
<dbReference type="STRING" id="765698.Mesci_2774"/>
<protein>
    <submittedName>
        <fullName evidence="2">ATP-binding region ATPase domain protein</fullName>
    </submittedName>
</protein>
<evidence type="ECO:0000259" key="1">
    <source>
        <dbReference type="PROSITE" id="PS50109"/>
    </source>
</evidence>
<gene>
    <name evidence="2" type="ordered locus">Mesci_2774</name>
</gene>
<dbReference type="InterPro" id="IPR036890">
    <property type="entry name" value="HATPase_C_sf"/>
</dbReference>
<organism evidence="2 3">
    <name type="scientific">Mesorhizobium ciceri biovar biserrulae (strain HAMBI 2942 / LMG 23838 / WSM1271)</name>
    <dbReference type="NCBI Taxonomy" id="765698"/>
    <lineage>
        <taxon>Bacteria</taxon>
        <taxon>Pseudomonadati</taxon>
        <taxon>Pseudomonadota</taxon>
        <taxon>Alphaproteobacteria</taxon>
        <taxon>Hyphomicrobiales</taxon>
        <taxon>Phyllobacteriaceae</taxon>
        <taxon>Mesorhizobium</taxon>
    </lineage>
</organism>
<dbReference type="eggNOG" id="COG4191">
    <property type="taxonomic scope" value="Bacteria"/>
</dbReference>
<keyword evidence="2" id="KW-0067">ATP-binding</keyword>
<keyword evidence="2" id="KW-0547">Nucleotide-binding</keyword>
<proteinExistence type="predicted"/>
<dbReference type="SMART" id="SM00387">
    <property type="entry name" value="HATPase_c"/>
    <property type="match status" value="1"/>
</dbReference>
<dbReference type="EMBL" id="CP002447">
    <property type="protein sequence ID" value="ADV11908.1"/>
    <property type="molecule type" value="Genomic_DNA"/>
</dbReference>
<name>E8T9T6_MESCW</name>
<evidence type="ECO:0000313" key="2">
    <source>
        <dbReference type="EMBL" id="ADV11908.1"/>
    </source>
</evidence>
<dbReference type="HOGENOM" id="CLU_012281_0_0_5"/>